<feature type="chain" id="PRO_5043743491" evidence="1">
    <location>
        <begin position="20"/>
        <end position="150"/>
    </location>
</feature>
<sequence>MATAALVLVFLMGCLVTEAQLVSPGLKLRVRVNVTEDTVVFHFLRPDSGPGSGPGLSPGPGLAGVRLEGHIVVMAVAAALHSLSLCHKEDTATSLNWTLEPKYLVSVQAIPESDLHPHCTEERRRRVHMFSRCKSVFSAVTTDRDCPPET</sequence>
<keyword evidence="3" id="KW-1185">Reference proteome</keyword>
<accession>A0AAW0MHS0</accession>
<gene>
    <name evidence="2" type="ORF">WMY93_031543</name>
</gene>
<evidence type="ECO:0000256" key="1">
    <source>
        <dbReference type="SAM" id="SignalP"/>
    </source>
</evidence>
<evidence type="ECO:0000313" key="2">
    <source>
        <dbReference type="EMBL" id="KAK7877783.1"/>
    </source>
</evidence>
<comment type="caution">
    <text evidence="2">The sequence shown here is derived from an EMBL/GenBank/DDBJ whole genome shotgun (WGS) entry which is preliminary data.</text>
</comment>
<name>A0AAW0MHS0_9GOBI</name>
<evidence type="ECO:0000313" key="3">
    <source>
        <dbReference type="Proteomes" id="UP001460270"/>
    </source>
</evidence>
<dbReference type="Proteomes" id="UP001460270">
    <property type="component" value="Unassembled WGS sequence"/>
</dbReference>
<dbReference type="EMBL" id="JBBPFD010000673">
    <property type="protein sequence ID" value="KAK7877783.1"/>
    <property type="molecule type" value="Genomic_DNA"/>
</dbReference>
<keyword evidence="1" id="KW-0732">Signal</keyword>
<reference evidence="3" key="1">
    <citation type="submission" date="2024-04" db="EMBL/GenBank/DDBJ databases">
        <title>Salinicola lusitanus LLJ914,a marine bacterium isolated from the Okinawa Trough.</title>
        <authorList>
            <person name="Li J."/>
        </authorList>
    </citation>
    <scope>NUCLEOTIDE SEQUENCE [LARGE SCALE GENOMIC DNA]</scope>
</reference>
<proteinExistence type="predicted"/>
<organism evidence="2 3">
    <name type="scientific">Mugilogobius chulae</name>
    <name type="common">yellowstripe goby</name>
    <dbReference type="NCBI Taxonomy" id="88201"/>
    <lineage>
        <taxon>Eukaryota</taxon>
        <taxon>Metazoa</taxon>
        <taxon>Chordata</taxon>
        <taxon>Craniata</taxon>
        <taxon>Vertebrata</taxon>
        <taxon>Euteleostomi</taxon>
        <taxon>Actinopterygii</taxon>
        <taxon>Neopterygii</taxon>
        <taxon>Teleostei</taxon>
        <taxon>Neoteleostei</taxon>
        <taxon>Acanthomorphata</taxon>
        <taxon>Gobiaria</taxon>
        <taxon>Gobiiformes</taxon>
        <taxon>Gobioidei</taxon>
        <taxon>Gobiidae</taxon>
        <taxon>Gobionellinae</taxon>
        <taxon>Mugilogobius</taxon>
    </lineage>
</organism>
<protein>
    <submittedName>
        <fullName evidence="2">Uncharacterized protein</fullName>
    </submittedName>
</protein>
<feature type="signal peptide" evidence="1">
    <location>
        <begin position="1"/>
        <end position="19"/>
    </location>
</feature>
<dbReference type="AlphaFoldDB" id="A0AAW0MHS0"/>